<dbReference type="OrthoDB" id="1149023at2"/>
<dbReference type="AlphaFoldDB" id="A0A2H1E7B8"/>
<evidence type="ECO:0000313" key="1">
    <source>
        <dbReference type="EMBL" id="SFZ80839.1"/>
    </source>
</evidence>
<proteinExistence type="predicted"/>
<gene>
    <name evidence="1" type="ORF">MARIT_0820</name>
</gene>
<evidence type="ECO:0000313" key="2">
    <source>
        <dbReference type="Proteomes" id="UP000231564"/>
    </source>
</evidence>
<protein>
    <submittedName>
        <fullName evidence="1">Uncharacterized protein</fullName>
    </submittedName>
</protein>
<dbReference type="EMBL" id="LT634361">
    <property type="protein sequence ID" value="SFZ80839.1"/>
    <property type="molecule type" value="Genomic_DNA"/>
</dbReference>
<sequence length="315" mass="37004">MKLLRVYLVVFISCISCNSKSHRVAIQELVPTQQVAKEKQYRYYIGLGVYLPFELYVNDILIKYGTTGVSSAVELNPWLLRNGTHKVTIKFFPDVGGHTVVNMGKEQLPYRIDFNKVVINESRDIVKQEKVIKLPLLTKDEDLPYFEQSWDIEITDLPYVLEGWSNGQDLSKWDQEVLEKKVVVYYEKLRRILNDGDANTWMSNFTRRRKEETNVFDYEYDKENIRDSFEENSKKIREYAKGNMIPLEDYKMKVYGKNNQLVTLHRNATNGFRSHMGANIKYWGPIMFDYEGAIRGYPVKLYLPKGSDEFVIIRK</sequence>
<name>A0A2H1E7B8_9FLAO</name>
<dbReference type="KEGG" id="tmar:MARIT_0820"/>
<dbReference type="Proteomes" id="UP000231564">
    <property type="component" value="Chromosome MARIT"/>
</dbReference>
<keyword evidence="2" id="KW-1185">Reference proteome</keyword>
<organism evidence="1 2">
    <name type="scientific">Tenacibaculum maritimum NCIMB 2154</name>
    <dbReference type="NCBI Taxonomy" id="1349785"/>
    <lineage>
        <taxon>Bacteria</taxon>
        <taxon>Pseudomonadati</taxon>
        <taxon>Bacteroidota</taxon>
        <taxon>Flavobacteriia</taxon>
        <taxon>Flavobacteriales</taxon>
        <taxon>Flavobacteriaceae</taxon>
        <taxon>Tenacibaculum</taxon>
    </lineage>
</organism>
<accession>A0A2H1E7B8</accession>
<dbReference type="RefSeq" id="WP_100210826.1">
    <property type="nucleotide sequence ID" value="NZ_CP138495.1"/>
</dbReference>
<reference evidence="1 2" key="1">
    <citation type="submission" date="2016-11" db="EMBL/GenBank/DDBJ databases">
        <authorList>
            <person name="Jaros S."/>
            <person name="Januszkiewicz K."/>
            <person name="Wedrychowicz H."/>
        </authorList>
    </citation>
    <scope>NUCLEOTIDE SEQUENCE [LARGE SCALE GENOMIC DNA]</scope>
    <source>
        <strain evidence="1">NCIMB 2154T</strain>
    </source>
</reference>
<dbReference type="GeneID" id="47722394"/>